<reference evidence="3" key="1">
    <citation type="submission" date="2021-12" db="EMBL/GenBank/DDBJ databases">
        <authorList>
            <person name="Rodrigo-Torres L."/>
            <person name="Arahal R. D."/>
            <person name="Lucena T."/>
        </authorList>
    </citation>
    <scope>NUCLEOTIDE SEQUENCE</scope>
    <source>
        <strain evidence="3">CECT 8267</strain>
    </source>
</reference>
<proteinExistence type="predicted"/>
<name>A0ABM9AIR4_9GAMM</name>
<dbReference type="RefSeq" id="WP_237445626.1">
    <property type="nucleotide sequence ID" value="NZ_CAKLPX010000004.1"/>
</dbReference>
<feature type="signal peptide" evidence="1">
    <location>
        <begin position="1"/>
        <end position="25"/>
    </location>
</feature>
<evidence type="ECO:0000256" key="1">
    <source>
        <dbReference type="SAM" id="SignalP"/>
    </source>
</evidence>
<evidence type="ECO:0000313" key="4">
    <source>
        <dbReference type="Proteomes" id="UP000838100"/>
    </source>
</evidence>
<feature type="chain" id="PRO_5045515855" description="DUF4426 domain-containing protein" evidence="1">
    <location>
        <begin position="26"/>
        <end position="154"/>
    </location>
</feature>
<evidence type="ECO:0000313" key="3">
    <source>
        <dbReference type="EMBL" id="CAH0992943.1"/>
    </source>
</evidence>
<dbReference type="InterPro" id="IPR025218">
    <property type="entry name" value="DUF4426"/>
</dbReference>
<dbReference type="EMBL" id="CAKLPX010000004">
    <property type="protein sequence ID" value="CAH0992943.1"/>
    <property type="molecule type" value="Genomic_DNA"/>
</dbReference>
<comment type="caution">
    <text evidence="3">The sequence shown here is derived from an EMBL/GenBank/DDBJ whole genome shotgun (WGS) entry which is preliminary data.</text>
</comment>
<feature type="domain" description="DUF4426" evidence="2">
    <location>
        <begin position="31"/>
        <end position="152"/>
    </location>
</feature>
<accession>A0ABM9AIR4</accession>
<sequence length="154" mass="17402">MSYFSAALRLPVLVMLLLTSSLGWADFKTQTDIEDVEIHYVIFPSSMIAPETANALGLTRHSNIQFINVSVRKKQPDGSTIANPAVVGGEYSDLIHRRPLEFIEVKETGAIYYLSPIRFPGEDAKMTFSLDVKYDDKKPATKIEFVRTLYRDIK</sequence>
<evidence type="ECO:0000259" key="2">
    <source>
        <dbReference type="Pfam" id="PF14467"/>
    </source>
</evidence>
<protein>
    <recommendedName>
        <fullName evidence="2">DUF4426 domain-containing protein</fullName>
    </recommendedName>
</protein>
<dbReference type="Pfam" id="PF14467">
    <property type="entry name" value="DUF4426"/>
    <property type="match status" value="1"/>
</dbReference>
<organism evidence="3 4">
    <name type="scientific">Sinobacterium norvegicum</name>
    <dbReference type="NCBI Taxonomy" id="1641715"/>
    <lineage>
        <taxon>Bacteria</taxon>
        <taxon>Pseudomonadati</taxon>
        <taxon>Pseudomonadota</taxon>
        <taxon>Gammaproteobacteria</taxon>
        <taxon>Cellvibrionales</taxon>
        <taxon>Spongiibacteraceae</taxon>
        <taxon>Sinobacterium</taxon>
    </lineage>
</organism>
<keyword evidence="1" id="KW-0732">Signal</keyword>
<dbReference type="Proteomes" id="UP000838100">
    <property type="component" value="Unassembled WGS sequence"/>
</dbReference>
<dbReference type="Gene3D" id="2.60.40.3340">
    <property type="entry name" value="Domain of unknown function DUF4426"/>
    <property type="match status" value="1"/>
</dbReference>
<gene>
    <name evidence="3" type="ORF">SIN8267_03082</name>
</gene>
<keyword evidence="4" id="KW-1185">Reference proteome</keyword>